<protein>
    <recommendedName>
        <fullName evidence="13">Peptidase M13 C-terminal domain-containing protein</fullName>
    </recommendedName>
</protein>
<evidence type="ECO:0000256" key="2">
    <source>
        <dbReference type="ARBA" id="ARBA00007357"/>
    </source>
</evidence>
<evidence type="ECO:0000256" key="7">
    <source>
        <dbReference type="ARBA" id="ARBA00023049"/>
    </source>
</evidence>
<dbReference type="EMBL" id="KV919585">
    <property type="protein sequence ID" value="OSX69383.1"/>
    <property type="molecule type" value="Genomic_DNA"/>
</dbReference>
<organism evidence="11 12">
    <name type="scientific">Porphyra umbilicalis</name>
    <name type="common">Purple laver</name>
    <name type="synonym">Red alga</name>
    <dbReference type="NCBI Taxonomy" id="2786"/>
    <lineage>
        <taxon>Eukaryota</taxon>
        <taxon>Rhodophyta</taxon>
        <taxon>Bangiophyceae</taxon>
        <taxon>Bangiales</taxon>
        <taxon>Bangiaceae</taxon>
        <taxon>Porphyra</taxon>
    </lineage>
</organism>
<dbReference type="AlphaFoldDB" id="A0A1X6NM19"/>
<dbReference type="PANTHER" id="PTHR11733">
    <property type="entry name" value="ZINC METALLOPROTEASE FAMILY M13 NEPRILYSIN-RELATED"/>
    <property type="match status" value="1"/>
</dbReference>
<dbReference type="PROSITE" id="PS51885">
    <property type="entry name" value="NEPRILYSIN"/>
    <property type="match status" value="1"/>
</dbReference>
<dbReference type="PANTHER" id="PTHR11733:SF167">
    <property type="entry name" value="FI17812P1-RELATED"/>
    <property type="match status" value="1"/>
</dbReference>
<feature type="region of interest" description="Disordered" evidence="8">
    <location>
        <begin position="225"/>
        <end position="256"/>
    </location>
</feature>
<proteinExistence type="inferred from homology"/>
<evidence type="ECO:0000256" key="5">
    <source>
        <dbReference type="ARBA" id="ARBA00022801"/>
    </source>
</evidence>
<comment type="similarity">
    <text evidence="2">Belongs to the peptidase M13 family.</text>
</comment>
<dbReference type="Pfam" id="PF01431">
    <property type="entry name" value="Peptidase_M13"/>
    <property type="match status" value="1"/>
</dbReference>
<dbReference type="OrthoDB" id="6475849at2759"/>
<keyword evidence="4" id="KW-0479">Metal-binding</keyword>
<evidence type="ECO:0000256" key="3">
    <source>
        <dbReference type="ARBA" id="ARBA00022670"/>
    </source>
</evidence>
<accession>A0A1X6NM19</accession>
<dbReference type="Pfam" id="PF05649">
    <property type="entry name" value="Peptidase_M13_N"/>
    <property type="match status" value="1"/>
</dbReference>
<gene>
    <name evidence="11" type="ORF">BU14_1567s0002</name>
</gene>
<reference evidence="11 12" key="1">
    <citation type="submission" date="2017-03" db="EMBL/GenBank/DDBJ databases">
        <title>WGS assembly of Porphyra umbilicalis.</title>
        <authorList>
            <person name="Brawley S.H."/>
            <person name="Blouin N.A."/>
            <person name="Ficko-Blean E."/>
            <person name="Wheeler G.L."/>
            <person name="Lohr M."/>
            <person name="Goodson H.V."/>
            <person name="Jenkins J.W."/>
            <person name="Blaby-Haas C.E."/>
            <person name="Helliwell K.E."/>
            <person name="Chan C."/>
            <person name="Marriage T."/>
            <person name="Bhattacharya D."/>
            <person name="Klein A.S."/>
            <person name="Badis Y."/>
            <person name="Brodie J."/>
            <person name="Cao Y."/>
            <person name="Collen J."/>
            <person name="Dittami S.M."/>
            <person name="Gachon C.M."/>
            <person name="Green B.R."/>
            <person name="Karpowicz S."/>
            <person name="Kim J.W."/>
            <person name="Kudahl U."/>
            <person name="Lin S."/>
            <person name="Michel G."/>
            <person name="Mittag M."/>
            <person name="Olson B.J."/>
            <person name="Pangilinan J."/>
            <person name="Peng Y."/>
            <person name="Qiu H."/>
            <person name="Shu S."/>
            <person name="Singer J.T."/>
            <person name="Smith A.G."/>
            <person name="Sprecher B.N."/>
            <person name="Wagner V."/>
            <person name="Wang W."/>
            <person name="Wang Z.-Y."/>
            <person name="Yan J."/>
            <person name="Yarish C."/>
            <person name="Zoeuner-Riek S."/>
            <person name="Zhuang Y."/>
            <person name="Zou Y."/>
            <person name="Lindquist E.A."/>
            <person name="Grimwood J."/>
            <person name="Barry K."/>
            <person name="Rokhsar D.S."/>
            <person name="Schmutz J."/>
            <person name="Stiller J.W."/>
            <person name="Grossman A.R."/>
            <person name="Prochnik S.E."/>
        </authorList>
    </citation>
    <scope>NUCLEOTIDE SEQUENCE [LARGE SCALE GENOMIC DNA]</scope>
    <source>
        <strain evidence="11">4086291</strain>
    </source>
</reference>
<evidence type="ECO:0000256" key="8">
    <source>
        <dbReference type="SAM" id="MobiDB-lite"/>
    </source>
</evidence>
<evidence type="ECO:0000259" key="9">
    <source>
        <dbReference type="Pfam" id="PF01431"/>
    </source>
</evidence>
<feature type="domain" description="Peptidase M13 N-terminal" evidence="10">
    <location>
        <begin position="36"/>
        <end position="406"/>
    </location>
</feature>
<keyword evidence="6" id="KW-0862">Zinc</keyword>
<feature type="domain" description="Peptidase M13 C-terminal" evidence="9">
    <location>
        <begin position="469"/>
        <end position="687"/>
    </location>
</feature>
<evidence type="ECO:0000313" key="12">
    <source>
        <dbReference type="Proteomes" id="UP000218209"/>
    </source>
</evidence>
<dbReference type="Gene3D" id="3.40.390.10">
    <property type="entry name" value="Collagenase (Catalytic Domain)"/>
    <property type="match status" value="1"/>
</dbReference>
<sequence length="689" mass="71383">MAARGDERRRRWGLFGWRSRAGAPAPVDLAADDSPLARFAAPVDALEAAPAGSDAPTVASFATAAAYFHKYDGGSPFLGLSIDVDARHPRVYGLYVSQGGLGLPHRDYYLVDDETHTPVRDAYAVLLETMAAAASTAGLLGGGKDGWGAFADAREVAAAVLAVETRLANLTAPPEDLRDPEVWYNPTAVASMPVVSALLEGANLTAPAAPDDEAAATAAAAAAARQAAELGAEPEGDEAPSLAPPPRPPPGVTATPTVIVDVPPFFDGLATLLGDALGPPANATARSALRAYVAVRATRHVAASGSAGAPLYAALVALAKVSRGLRAPPPSWEACLGATDGAVGEALSAAYVAAHFPDAARAAATASVAAVRAAFGRMLDGADWMDGATRTAARAKLDGIHLKIGYKDDLDTYEALVVASPDGADAVPYPHAANTLAAAEYSWNKEVARLANGAPVDKTQWSMLPTDVNAYYDPTRNEVVTPAGILQSPFWSTDFPDALNFGGIGSVQGHEISHAFDDSGRKFDVTGTLRDWWTPASAAAFSNRTACFVSQYSAYSPPQSSLHVNGNLTLGENLADAGGIRAAYAAYRDAAAANATAADGEIASSAHATVRNEVLSAAMTDDQLFFLGYALNWCTKRTSASSAALLATDPHSPGRYRVQGVLSGYEPFVKAYGCPASSRYAQKPACTLW</sequence>
<dbReference type="InterPro" id="IPR008753">
    <property type="entry name" value="Peptidase_M13_N"/>
</dbReference>
<dbReference type="InterPro" id="IPR018497">
    <property type="entry name" value="Peptidase_M13_C"/>
</dbReference>
<dbReference type="SUPFAM" id="SSF55486">
    <property type="entry name" value="Metalloproteases ('zincins'), catalytic domain"/>
    <property type="match status" value="2"/>
</dbReference>
<dbReference type="CDD" id="cd08662">
    <property type="entry name" value="M13"/>
    <property type="match status" value="1"/>
</dbReference>
<dbReference type="Proteomes" id="UP000218209">
    <property type="component" value="Unassembled WGS sequence"/>
</dbReference>
<keyword evidence="3" id="KW-0645">Protease</keyword>
<comment type="cofactor">
    <cofactor evidence="1">
        <name>Zn(2+)</name>
        <dbReference type="ChEBI" id="CHEBI:29105"/>
    </cofactor>
</comment>
<dbReference type="GO" id="GO:0005886">
    <property type="term" value="C:plasma membrane"/>
    <property type="evidence" value="ECO:0007669"/>
    <property type="project" value="TreeGrafter"/>
</dbReference>
<dbReference type="InterPro" id="IPR000718">
    <property type="entry name" value="Peptidase_M13"/>
</dbReference>
<keyword evidence="12" id="KW-1185">Reference proteome</keyword>
<evidence type="ECO:0000259" key="10">
    <source>
        <dbReference type="Pfam" id="PF05649"/>
    </source>
</evidence>
<dbReference type="GO" id="GO:0004222">
    <property type="term" value="F:metalloendopeptidase activity"/>
    <property type="evidence" value="ECO:0007669"/>
    <property type="project" value="InterPro"/>
</dbReference>
<keyword evidence="5" id="KW-0378">Hydrolase</keyword>
<keyword evidence="7" id="KW-0482">Metalloprotease</keyword>
<dbReference type="PRINTS" id="PR00786">
    <property type="entry name" value="NEPRILYSIN"/>
</dbReference>
<dbReference type="Gene3D" id="1.10.1380.10">
    <property type="entry name" value="Neutral endopeptidase , domain2"/>
    <property type="match status" value="2"/>
</dbReference>
<name>A0A1X6NM19_PORUM</name>
<dbReference type="InterPro" id="IPR042089">
    <property type="entry name" value="Peptidase_M13_dom_2"/>
</dbReference>
<evidence type="ECO:0000256" key="6">
    <source>
        <dbReference type="ARBA" id="ARBA00022833"/>
    </source>
</evidence>
<feature type="compositionally biased region" description="Pro residues" evidence="8">
    <location>
        <begin position="242"/>
        <end position="251"/>
    </location>
</feature>
<dbReference type="GO" id="GO:0046872">
    <property type="term" value="F:metal ion binding"/>
    <property type="evidence" value="ECO:0007669"/>
    <property type="project" value="UniProtKB-KW"/>
</dbReference>
<evidence type="ECO:0000256" key="1">
    <source>
        <dbReference type="ARBA" id="ARBA00001947"/>
    </source>
</evidence>
<evidence type="ECO:0000313" key="11">
    <source>
        <dbReference type="EMBL" id="OSX69383.1"/>
    </source>
</evidence>
<dbReference type="InterPro" id="IPR024079">
    <property type="entry name" value="MetalloPept_cat_dom_sf"/>
</dbReference>
<evidence type="ECO:0000256" key="4">
    <source>
        <dbReference type="ARBA" id="ARBA00022723"/>
    </source>
</evidence>
<evidence type="ECO:0008006" key="13">
    <source>
        <dbReference type="Google" id="ProtNLM"/>
    </source>
</evidence>
<dbReference type="GO" id="GO:0016485">
    <property type="term" value="P:protein processing"/>
    <property type="evidence" value="ECO:0007669"/>
    <property type="project" value="TreeGrafter"/>
</dbReference>